<evidence type="ECO:0000313" key="2">
    <source>
        <dbReference type="Proteomes" id="UP000828941"/>
    </source>
</evidence>
<gene>
    <name evidence="1" type="ORF">L6164_018893</name>
</gene>
<accession>A0ACB9NE12</accession>
<organism evidence="1 2">
    <name type="scientific">Bauhinia variegata</name>
    <name type="common">Purple orchid tree</name>
    <name type="synonym">Phanera variegata</name>
    <dbReference type="NCBI Taxonomy" id="167791"/>
    <lineage>
        <taxon>Eukaryota</taxon>
        <taxon>Viridiplantae</taxon>
        <taxon>Streptophyta</taxon>
        <taxon>Embryophyta</taxon>
        <taxon>Tracheophyta</taxon>
        <taxon>Spermatophyta</taxon>
        <taxon>Magnoliopsida</taxon>
        <taxon>eudicotyledons</taxon>
        <taxon>Gunneridae</taxon>
        <taxon>Pentapetalae</taxon>
        <taxon>rosids</taxon>
        <taxon>fabids</taxon>
        <taxon>Fabales</taxon>
        <taxon>Fabaceae</taxon>
        <taxon>Cercidoideae</taxon>
        <taxon>Cercideae</taxon>
        <taxon>Bauhiniinae</taxon>
        <taxon>Bauhinia</taxon>
    </lineage>
</organism>
<name>A0ACB9NE12_BAUVA</name>
<keyword evidence="2" id="KW-1185">Reference proteome</keyword>
<sequence>MKRSKEVLKREEEETKEVWKTKREHEDEWEGRREQRVSSWRNFMNAGKGKKEETRHAKLKTEDPNKAHDPRPVKRVIRVKGILNEV</sequence>
<protein>
    <submittedName>
        <fullName evidence="1">Uncharacterized protein</fullName>
    </submittedName>
</protein>
<dbReference type="Proteomes" id="UP000828941">
    <property type="component" value="Chromosome 7"/>
</dbReference>
<comment type="caution">
    <text evidence="1">The sequence shown here is derived from an EMBL/GenBank/DDBJ whole genome shotgun (WGS) entry which is preliminary data.</text>
</comment>
<dbReference type="EMBL" id="CM039432">
    <property type="protein sequence ID" value="KAI4334172.1"/>
    <property type="molecule type" value="Genomic_DNA"/>
</dbReference>
<reference evidence="1 2" key="1">
    <citation type="journal article" date="2022" name="DNA Res.">
        <title>Chromosomal-level genome assembly of the orchid tree Bauhinia variegata (Leguminosae; Cercidoideae) supports the allotetraploid origin hypothesis of Bauhinia.</title>
        <authorList>
            <person name="Zhong Y."/>
            <person name="Chen Y."/>
            <person name="Zheng D."/>
            <person name="Pang J."/>
            <person name="Liu Y."/>
            <person name="Luo S."/>
            <person name="Meng S."/>
            <person name="Qian L."/>
            <person name="Wei D."/>
            <person name="Dai S."/>
            <person name="Zhou R."/>
        </authorList>
    </citation>
    <scope>NUCLEOTIDE SEQUENCE [LARGE SCALE GENOMIC DNA]</scope>
    <source>
        <strain evidence="1">BV-YZ2020</strain>
    </source>
</reference>
<evidence type="ECO:0000313" key="1">
    <source>
        <dbReference type="EMBL" id="KAI4334172.1"/>
    </source>
</evidence>
<proteinExistence type="predicted"/>